<dbReference type="InterPro" id="IPR028082">
    <property type="entry name" value="Peripla_BP_I"/>
</dbReference>
<keyword evidence="2" id="KW-0813">Transport</keyword>
<dbReference type="RefSeq" id="WP_013681831.1">
    <property type="nucleotide sequence ID" value="NC_015318.1"/>
</dbReference>
<comment type="similarity">
    <text evidence="1">Belongs to the leucine-binding protein family.</text>
</comment>
<proteinExistence type="inferred from homology"/>
<dbReference type="STRING" id="760142.Hipma_0820"/>
<evidence type="ECO:0000259" key="6">
    <source>
        <dbReference type="Pfam" id="PF13458"/>
    </source>
</evidence>
<gene>
    <name evidence="7" type="ordered locus">Hipma_0820</name>
</gene>
<dbReference type="Pfam" id="PF13458">
    <property type="entry name" value="Peripla_BP_6"/>
    <property type="match status" value="1"/>
</dbReference>
<keyword evidence="3 5" id="KW-0732">Signal</keyword>
<dbReference type="OrthoDB" id="9772589at2"/>
<evidence type="ECO:0000256" key="3">
    <source>
        <dbReference type="ARBA" id="ARBA00022729"/>
    </source>
</evidence>
<keyword evidence="7" id="KW-0675">Receptor</keyword>
<evidence type="ECO:0000256" key="2">
    <source>
        <dbReference type="ARBA" id="ARBA00022448"/>
    </source>
</evidence>
<dbReference type="InterPro" id="IPR000709">
    <property type="entry name" value="Leu_Ile_Val-bd"/>
</dbReference>
<reference evidence="7 8" key="1">
    <citation type="journal article" date="2011" name="Stand. Genomic Sci.">
        <title>Complete genome sequence of the thermophilic sulfur-reducer Hippea maritima type strain (MH(2)).</title>
        <authorList>
            <person name="Huntemann M."/>
            <person name="Lu M."/>
            <person name="Nolan M."/>
            <person name="Lapidus A."/>
            <person name="Lucas S."/>
            <person name="Hammon N."/>
            <person name="Deshpande S."/>
            <person name="Cheng J.F."/>
            <person name="Tapia R."/>
            <person name="Han C."/>
            <person name="Goodwin L."/>
            <person name="Pitluck S."/>
            <person name="Liolios K."/>
            <person name="Pagani I."/>
            <person name="Ivanova N."/>
            <person name="Ovchinikova G."/>
            <person name="Pati A."/>
            <person name="Chen A."/>
            <person name="Palaniappan K."/>
            <person name="Land M."/>
            <person name="Hauser L."/>
            <person name="Jeffries C.D."/>
            <person name="Detter J.C."/>
            <person name="Brambilla E.M."/>
            <person name="Rohde M."/>
            <person name="Spring S."/>
            <person name="Goker M."/>
            <person name="Woyke T."/>
            <person name="Bristow J."/>
            <person name="Eisen J.A."/>
            <person name="Markowitz V."/>
            <person name="Hugenholtz P."/>
            <person name="Kyrpides N.C."/>
            <person name="Klenk H.P."/>
            <person name="Mavromatis K."/>
        </authorList>
    </citation>
    <scope>NUCLEOTIDE SEQUENCE [LARGE SCALE GENOMIC DNA]</scope>
    <source>
        <strain evidence="8">ATCC 700847 / DSM 10411 / MH2</strain>
    </source>
</reference>
<organism evidence="7 8">
    <name type="scientific">Hippea maritima (strain ATCC 700847 / DSM 10411 / MH2)</name>
    <dbReference type="NCBI Taxonomy" id="760142"/>
    <lineage>
        <taxon>Bacteria</taxon>
        <taxon>Pseudomonadati</taxon>
        <taxon>Campylobacterota</taxon>
        <taxon>Desulfurellia</taxon>
        <taxon>Desulfurellales</taxon>
        <taxon>Hippeaceae</taxon>
        <taxon>Hippea</taxon>
    </lineage>
</organism>
<sequence length="365" mass="40086">MVRVILSLVFVFIFSFSATADNLKVGVYLSTTGPVAAWGRLEWDGIKVAHSLKGKVRGKSVKLILEDVGSRPEGAALAAEKLVNEGIRFVVGPVASFAAFAAIPIFEKYGVVDVIPTANAKGLSENRTFISRVCFNNAQQARVMANYIASAKLKKGVIVEDISQDYSVDLTNNFIKEFKKCGGTVIKIFRISSSDSDFLALATQIKRLNPDFVYLTTYYNSIALTLKDLRAMGYKNKVFAGSAASSQALIDIAKDAAEGLVFTDDFDPLIPQGRLSKNFIDIFKKRYDRFPDSPEALAADAYLLLINSIEKSRKLTPIDVANEARNAVFYGVTGKIIIKNGIVKRTIVLRKVENSQFRPVAVFEP</sequence>
<dbReference type="CDD" id="cd06347">
    <property type="entry name" value="PBP1_ABC_LivK_ligand_binding-like"/>
    <property type="match status" value="1"/>
</dbReference>
<dbReference type="Gene3D" id="3.40.50.2300">
    <property type="match status" value="2"/>
</dbReference>
<dbReference type="GO" id="GO:0006865">
    <property type="term" value="P:amino acid transport"/>
    <property type="evidence" value="ECO:0007669"/>
    <property type="project" value="UniProtKB-KW"/>
</dbReference>
<feature type="chain" id="PRO_5003281561" evidence="5">
    <location>
        <begin position="21"/>
        <end position="365"/>
    </location>
</feature>
<dbReference type="PANTHER" id="PTHR30483:SF6">
    <property type="entry name" value="PERIPLASMIC BINDING PROTEIN OF ABC TRANSPORTER FOR NATURAL AMINO ACIDS"/>
    <property type="match status" value="1"/>
</dbReference>
<dbReference type="EMBL" id="CP002606">
    <property type="protein sequence ID" value="AEA33790.1"/>
    <property type="molecule type" value="Genomic_DNA"/>
</dbReference>
<evidence type="ECO:0000256" key="4">
    <source>
        <dbReference type="ARBA" id="ARBA00022970"/>
    </source>
</evidence>
<dbReference type="SUPFAM" id="SSF53822">
    <property type="entry name" value="Periplasmic binding protein-like I"/>
    <property type="match status" value="1"/>
</dbReference>
<keyword evidence="8" id="KW-1185">Reference proteome</keyword>
<dbReference type="AlphaFoldDB" id="F2LVK6"/>
<dbReference type="InterPro" id="IPR028081">
    <property type="entry name" value="Leu-bd"/>
</dbReference>
<dbReference type="PRINTS" id="PR00337">
    <property type="entry name" value="LEUILEVALBP"/>
</dbReference>
<evidence type="ECO:0000256" key="1">
    <source>
        <dbReference type="ARBA" id="ARBA00010062"/>
    </source>
</evidence>
<accession>F2LVK6</accession>
<dbReference type="InParanoid" id="F2LVK6"/>
<dbReference type="HOGENOM" id="CLU_027128_6_1_7"/>
<dbReference type="InterPro" id="IPR051010">
    <property type="entry name" value="BCAA_transport"/>
</dbReference>
<dbReference type="PANTHER" id="PTHR30483">
    <property type="entry name" value="LEUCINE-SPECIFIC-BINDING PROTEIN"/>
    <property type="match status" value="1"/>
</dbReference>
<feature type="signal peptide" evidence="5">
    <location>
        <begin position="1"/>
        <end position="20"/>
    </location>
</feature>
<dbReference type="eggNOG" id="COG0683">
    <property type="taxonomic scope" value="Bacteria"/>
</dbReference>
<dbReference type="Proteomes" id="UP000008139">
    <property type="component" value="Chromosome"/>
</dbReference>
<reference evidence="8" key="2">
    <citation type="submission" date="2011-03" db="EMBL/GenBank/DDBJ databases">
        <title>The complete genome of Hippea maritima DSM 10411.</title>
        <authorList>
            <consortium name="US DOE Joint Genome Institute (JGI-PGF)"/>
            <person name="Lucas S."/>
            <person name="Copeland A."/>
            <person name="Lapidus A."/>
            <person name="Bruce D."/>
            <person name="Goodwin L."/>
            <person name="Pitluck S."/>
            <person name="Peters L."/>
            <person name="Kyrpides N."/>
            <person name="Mavromatis K."/>
            <person name="Pagani I."/>
            <person name="Ivanova N."/>
            <person name="Mikhailova N."/>
            <person name="Lu M."/>
            <person name="Detter J.C."/>
            <person name="Tapia R."/>
            <person name="Han C."/>
            <person name="Land M."/>
            <person name="Hauser L."/>
            <person name="Markowitz V."/>
            <person name="Cheng J.-F."/>
            <person name="Hugenholtz P."/>
            <person name="Woyke T."/>
            <person name="Wu D."/>
            <person name="Spring S."/>
            <person name="Schroeder M."/>
            <person name="Brambilla E."/>
            <person name="Klenk H.-P."/>
            <person name="Eisen J.A."/>
        </authorList>
    </citation>
    <scope>NUCLEOTIDE SEQUENCE [LARGE SCALE GENOMIC DNA]</scope>
    <source>
        <strain evidence="8">ATCC 700847 / DSM 10411 / MH2</strain>
    </source>
</reference>
<keyword evidence="4" id="KW-0029">Amino-acid transport</keyword>
<evidence type="ECO:0000313" key="7">
    <source>
        <dbReference type="EMBL" id="AEA33790.1"/>
    </source>
</evidence>
<feature type="domain" description="Leucine-binding protein" evidence="6">
    <location>
        <begin position="23"/>
        <end position="353"/>
    </location>
</feature>
<evidence type="ECO:0000256" key="5">
    <source>
        <dbReference type="SAM" id="SignalP"/>
    </source>
</evidence>
<name>F2LVK6_HIPMA</name>
<evidence type="ECO:0000313" key="8">
    <source>
        <dbReference type="Proteomes" id="UP000008139"/>
    </source>
</evidence>
<protein>
    <submittedName>
        <fullName evidence="7">Extracellular ligand-binding receptor</fullName>
    </submittedName>
</protein>
<dbReference type="KEGG" id="hmr:Hipma_0820"/>